<organism evidence="1 2">
    <name type="scientific">Melastoma candidum</name>
    <dbReference type="NCBI Taxonomy" id="119954"/>
    <lineage>
        <taxon>Eukaryota</taxon>
        <taxon>Viridiplantae</taxon>
        <taxon>Streptophyta</taxon>
        <taxon>Embryophyta</taxon>
        <taxon>Tracheophyta</taxon>
        <taxon>Spermatophyta</taxon>
        <taxon>Magnoliopsida</taxon>
        <taxon>eudicotyledons</taxon>
        <taxon>Gunneridae</taxon>
        <taxon>Pentapetalae</taxon>
        <taxon>rosids</taxon>
        <taxon>malvids</taxon>
        <taxon>Myrtales</taxon>
        <taxon>Melastomataceae</taxon>
        <taxon>Melastomatoideae</taxon>
        <taxon>Melastomateae</taxon>
        <taxon>Melastoma</taxon>
    </lineage>
</organism>
<dbReference type="Proteomes" id="UP001057402">
    <property type="component" value="Chromosome 9"/>
</dbReference>
<dbReference type="EMBL" id="CM042888">
    <property type="protein sequence ID" value="KAI4325501.1"/>
    <property type="molecule type" value="Genomic_DNA"/>
</dbReference>
<protein>
    <submittedName>
        <fullName evidence="1">Uncharacterized protein</fullName>
    </submittedName>
</protein>
<accession>A0ACB9MRL8</accession>
<evidence type="ECO:0000313" key="1">
    <source>
        <dbReference type="EMBL" id="KAI4325501.1"/>
    </source>
</evidence>
<keyword evidence="2" id="KW-1185">Reference proteome</keyword>
<evidence type="ECO:0000313" key="2">
    <source>
        <dbReference type="Proteomes" id="UP001057402"/>
    </source>
</evidence>
<comment type="caution">
    <text evidence="1">The sequence shown here is derived from an EMBL/GenBank/DDBJ whole genome shotgun (WGS) entry which is preliminary data.</text>
</comment>
<name>A0ACB9MRL8_9MYRT</name>
<reference evidence="2" key="1">
    <citation type="journal article" date="2023" name="Front. Plant Sci.">
        <title>Chromosomal-level genome assembly of Melastoma candidum provides insights into trichome evolution.</title>
        <authorList>
            <person name="Zhong Y."/>
            <person name="Wu W."/>
            <person name="Sun C."/>
            <person name="Zou P."/>
            <person name="Liu Y."/>
            <person name="Dai S."/>
            <person name="Zhou R."/>
        </authorList>
    </citation>
    <scope>NUCLEOTIDE SEQUENCE [LARGE SCALE GENOMIC DNA]</scope>
</reference>
<sequence>MTVKMAARNCEESSPTWLRRLKLGRFYRYCESHHSEVCNFYCLRCMGLAICPKCKNQHDQCGRKMILTAYKASGEATLRTEDVESIWDISDICLYIINRKHILFIQRKGRDGRRGLSHGEGRCRNCSYRIRSPSKYCSIECKVDMIQRSPATETEERKSAEETGAGVGESGAEKSYRKRPRKGIPRRAPFF</sequence>
<gene>
    <name evidence="1" type="ORF">MLD38_030892</name>
</gene>
<proteinExistence type="predicted"/>